<dbReference type="RefSeq" id="WP_173291830.1">
    <property type="nucleotide sequence ID" value="NZ_AP021888.1"/>
</dbReference>
<evidence type="ECO:0000256" key="5">
    <source>
        <dbReference type="SAM" id="MobiDB-lite"/>
    </source>
</evidence>
<gene>
    <name evidence="7" type="ORF">THMIRHAT_18230</name>
</gene>
<organism evidence="7 8">
    <name type="scientific">Thiosulfativibrio zosterae</name>
    <dbReference type="NCBI Taxonomy" id="2675053"/>
    <lineage>
        <taxon>Bacteria</taxon>
        <taxon>Pseudomonadati</taxon>
        <taxon>Pseudomonadota</taxon>
        <taxon>Gammaproteobacteria</taxon>
        <taxon>Thiotrichales</taxon>
        <taxon>Piscirickettsiaceae</taxon>
        <taxon>Thiosulfativibrio</taxon>
    </lineage>
</organism>
<feature type="region of interest" description="Disordered" evidence="5">
    <location>
        <begin position="35"/>
        <end position="54"/>
    </location>
</feature>
<accession>A0A6F8PPW6</accession>
<name>A0A6F8PPW6_9GAMM</name>
<dbReference type="InterPro" id="IPR001775">
    <property type="entry name" value="GspD/PilQ"/>
</dbReference>
<dbReference type="Pfam" id="PF00263">
    <property type="entry name" value="Secretin"/>
    <property type="match status" value="1"/>
</dbReference>
<sequence>MHINLLLLLVIIALTACSGSQKVKRDGFAPQVSEKFDPKGHLSSEKSFDNPASPIPDISTLSPINIAPETSVSNKLYSVSALNVPVEEVLFQLCKDAGYELTLDNQVKGKVSLNAINQPLDTILERLVSQVSGLYEIGKSSIKVTKDSPLWMSYPVNYVNLKKKSIEAIVMKMTVGAVAGATSVDNGSADTQTKVEMISENDFWESLRANLEALARNNISQTAANPATASAVNSGTNPPATAASNNAQTISNVVINRDSGLVSVYATKLHHKMIQTYLSNALERSNRQVLIEATVVEVELSDEYQAGIDWTTISGNAQASQSMTGTNFSNKPGMSVNYLDSFTNFSVSALQQFGDTKVLSSPRIMAVSNQTALLKVVDNEVYFTVEVNVETGTNGSGNLTTYQTTVHTVPVGFMMSITPFVTDNNDVSINVRPTISRIIGYRNDPNPTLSEQGIESPIPIIQEREMSTVLKLRNNQTAVIGGLIQDTHSNNRAGIPGLSSMPGIGDLFAYRDDTIKKNELVVFIKPIVVMNPDVNFGDLQTLKPFLNTETMNTTAIK</sequence>
<keyword evidence="2" id="KW-0732">Signal</keyword>
<reference evidence="8" key="1">
    <citation type="submission" date="2019-11" db="EMBL/GenBank/DDBJ databases">
        <title>Isolation and characterization of two novel species in the genus Thiomicrorhabdus.</title>
        <authorList>
            <person name="Mochizuki J."/>
            <person name="Kojima H."/>
            <person name="Fukui M."/>
        </authorList>
    </citation>
    <scope>NUCLEOTIDE SEQUENCE [LARGE SCALE GENOMIC DNA]</scope>
    <source>
        <strain evidence="8">AkT22</strain>
    </source>
</reference>
<dbReference type="GO" id="GO:0009306">
    <property type="term" value="P:protein secretion"/>
    <property type="evidence" value="ECO:0007669"/>
    <property type="project" value="InterPro"/>
</dbReference>
<dbReference type="GO" id="GO:0016020">
    <property type="term" value="C:membrane"/>
    <property type="evidence" value="ECO:0007669"/>
    <property type="project" value="UniProtKB-SubCell"/>
</dbReference>
<dbReference type="AlphaFoldDB" id="A0A6F8PPW6"/>
<evidence type="ECO:0000256" key="1">
    <source>
        <dbReference type="ARBA" id="ARBA00004370"/>
    </source>
</evidence>
<evidence type="ECO:0000256" key="4">
    <source>
        <dbReference type="RuleBase" id="RU004003"/>
    </source>
</evidence>
<dbReference type="PANTHER" id="PTHR30332:SF24">
    <property type="entry name" value="SECRETIN GSPD-RELATED"/>
    <property type="match status" value="1"/>
</dbReference>
<evidence type="ECO:0000256" key="2">
    <source>
        <dbReference type="ARBA" id="ARBA00022729"/>
    </source>
</evidence>
<evidence type="ECO:0000313" key="7">
    <source>
        <dbReference type="EMBL" id="BBP44077.1"/>
    </source>
</evidence>
<dbReference type="PANTHER" id="PTHR30332">
    <property type="entry name" value="PROBABLE GENERAL SECRETION PATHWAY PROTEIN D"/>
    <property type="match status" value="1"/>
</dbReference>
<dbReference type="InterPro" id="IPR004846">
    <property type="entry name" value="T2SS/T3SS_dom"/>
</dbReference>
<protein>
    <submittedName>
        <fullName evidence="7">Type II and III secretion system protein</fullName>
    </submittedName>
</protein>
<comment type="subcellular location">
    <subcellularLocation>
        <location evidence="1">Membrane</location>
    </subcellularLocation>
</comment>
<dbReference type="GO" id="GO:0015627">
    <property type="term" value="C:type II protein secretion system complex"/>
    <property type="evidence" value="ECO:0007669"/>
    <property type="project" value="TreeGrafter"/>
</dbReference>
<dbReference type="InterPro" id="IPR050810">
    <property type="entry name" value="Bact_Secretion_Sys_Channel"/>
</dbReference>
<feature type="domain" description="Type II/III secretion system secretin-like" evidence="6">
    <location>
        <begin position="349"/>
        <end position="529"/>
    </location>
</feature>
<keyword evidence="3" id="KW-0472">Membrane</keyword>
<dbReference type="Gene3D" id="3.55.50.30">
    <property type="match status" value="1"/>
</dbReference>
<dbReference type="EMBL" id="AP021888">
    <property type="protein sequence ID" value="BBP44077.1"/>
    <property type="molecule type" value="Genomic_DNA"/>
</dbReference>
<keyword evidence="8" id="KW-1185">Reference proteome</keyword>
<comment type="similarity">
    <text evidence="4">Belongs to the bacterial secretin family.</text>
</comment>
<dbReference type="Proteomes" id="UP000501466">
    <property type="component" value="Chromosome"/>
</dbReference>
<dbReference type="PRINTS" id="PR00811">
    <property type="entry name" value="BCTERIALGSPD"/>
</dbReference>
<proteinExistence type="inferred from homology"/>
<feature type="compositionally biased region" description="Basic and acidic residues" evidence="5">
    <location>
        <begin position="35"/>
        <end position="48"/>
    </location>
</feature>
<dbReference type="KEGG" id="tzo:THMIRHAT_18230"/>
<evidence type="ECO:0000256" key="3">
    <source>
        <dbReference type="ARBA" id="ARBA00023136"/>
    </source>
</evidence>
<evidence type="ECO:0000259" key="6">
    <source>
        <dbReference type="Pfam" id="PF00263"/>
    </source>
</evidence>
<evidence type="ECO:0000313" key="8">
    <source>
        <dbReference type="Proteomes" id="UP000501466"/>
    </source>
</evidence>